<dbReference type="Proteomes" id="UP000192660">
    <property type="component" value="Unassembled WGS sequence"/>
</dbReference>
<dbReference type="PANTHER" id="PTHR42692:SF1">
    <property type="entry name" value="NUCLEOTIDE PYROPHOSPHOHYDROLASE"/>
    <property type="match status" value="1"/>
</dbReference>
<evidence type="ECO:0000313" key="4">
    <source>
        <dbReference type="Proteomes" id="UP000192660"/>
    </source>
</evidence>
<protein>
    <submittedName>
        <fullName evidence="3">NTP pyrophosphatase, house-cleaning of non-canonical NTPs</fullName>
    </submittedName>
</protein>
<dbReference type="CDD" id="cd11531">
    <property type="entry name" value="NTP-PPase_BsYpjD"/>
    <property type="match status" value="1"/>
</dbReference>
<dbReference type="AlphaFoldDB" id="A0A1W1WAV6"/>
<dbReference type="EMBL" id="FWWY01000001">
    <property type="protein sequence ID" value="SMC03448.1"/>
    <property type="molecule type" value="Genomic_DNA"/>
</dbReference>
<dbReference type="RefSeq" id="WP_020374962.1">
    <property type="nucleotide sequence ID" value="NZ_FWWY01000001.1"/>
</dbReference>
<dbReference type="InterPro" id="IPR012359">
    <property type="entry name" value="MazG-related_YpjD"/>
</dbReference>
<dbReference type="PANTHER" id="PTHR42692">
    <property type="entry name" value="NUCLEOTIDE PYROPHOSPHOHYDROLASE"/>
    <property type="match status" value="1"/>
</dbReference>
<accession>A0A1W1WAV6</accession>
<organism evidence="3 4">
    <name type="scientific">Sulfobacillus thermosulfidooxidans (strain DSM 9293 / VKM B-1269 / AT-1)</name>
    <dbReference type="NCBI Taxonomy" id="929705"/>
    <lineage>
        <taxon>Bacteria</taxon>
        <taxon>Bacillati</taxon>
        <taxon>Bacillota</taxon>
        <taxon>Clostridia</taxon>
        <taxon>Eubacteriales</taxon>
        <taxon>Clostridiales Family XVII. Incertae Sedis</taxon>
        <taxon>Sulfobacillus</taxon>
    </lineage>
</organism>
<name>A0A1W1WAV6_SULTA</name>
<gene>
    <name evidence="3" type="ORF">SAMN00768000_1091</name>
</gene>
<dbReference type="PIRSF" id="PIRSF029904">
    <property type="entry name" value="UCP029904_pph"/>
    <property type="match status" value="1"/>
</dbReference>
<dbReference type="InterPro" id="IPR047046">
    <property type="entry name" value="YpjD/YvdC"/>
</dbReference>
<sequence length="120" mass="13586">MTIQEMQQQVDAWISQFEEGYFAPSTMILRLAEELGELAREVNHVYGEKPKKPTEPDGSIAMELGDMLFVLVSFANSLHLDLTDVFQAVMTKFQTRDQNRWTKKSSESLDCSHSDAQKGG</sequence>
<dbReference type="SUPFAM" id="SSF101386">
    <property type="entry name" value="all-alpha NTP pyrophosphatases"/>
    <property type="match status" value="1"/>
</dbReference>
<dbReference type="OrthoDB" id="9807397at2"/>
<evidence type="ECO:0000313" key="3">
    <source>
        <dbReference type="EMBL" id="SMC03448.1"/>
    </source>
</evidence>
<reference evidence="4" key="1">
    <citation type="submission" date="2017-04" db="EMBL/GenBank/DDBJ databases">
        <authorList>
            <person name="Varghese N."/>
            <person name="Submissions S."/>
        </authorList>
    </citation>
    <scope>NUCLEOTIDE SEQUENCE [LARGE SCALE GENOMIC DNA]</scope>
    <source>
        <strain evidence="4">DSM 9293</strain>
    </source>
</reference>
<proteinExistence type="predicted"/>
<dbReference type="Pfam" id="PF03819">
    <property type="entry name" value="MazG"/>
    <property type="match status" value="1"/>
</dbReference>
<feature type="domain" description="NTP pyrophosphohydrolase MazG-like" evidence="2">
    <location>
        <begin position="23"/>
        <end position="101"/>
    </location>
</feature>
<dbReference type="STRING" id="28034.BFX07_03835"/>
<dbReference type="Gene3D" id="1.10.287.1080">
    <property type="entry name" value="MazG-like"/>
    <property type="match status" value="1"/>
</dbReference>
<feature type="region of interest" description="Disordered" evidence="1">
    <location>
        <begin position="97"/>
        <end position="120"/>
    </location>
</feature>
<evidence type="ECO:0000256" key="1">
    <source>
        <dbReference type="SAM" id="MobiDB-lite"/>
    </source>
</evidence>
<evidence type="ECO:0000259" key="2">
    <source>
        <dbReference type="Pfam" id="PF03819"/>
    </source>
</evidence>
<dbReference type="InterPro" id="IPR004518">
    <property type="entry name" value="MazG-like_dom"/>
</dbReference>
<keyword evidence="4" id="KW-1185">Reference proteome</keyword>